<dbReference type="AlphaFoldDB" id="A0A8J2LZ02"/>
<name>A0A8J2LZ02_9HEXA</name>
<accession>A0A8J2LZ02</accession>
<evidence type="ECO:0000313" key="1">
    <source>
        <dbReference type="EMBL" id="CAG7831260.1"/>
    </source>
</evidence>
<dbReference type="EMBL" id="CAJVCH010559643">
    <property type="protein sequence ID" value="CAG7831260.1"/>
    <property type="molecule type" value="Genomic_DNA"/>
</dbReference>
<organism evidence="1 2">
    <name type="scientific">Allacma fusca</name>
    <dbReference type="NCBI Taxonomy" id="39272"/>
    <lineage>
        <taxon>Eukaryota</taxon>
        <taxon>Metazoa</taxon>
        <taxon>Ecdysozoa</taxon>
        <taxon>Arthropoda</taxon>
        <taxon>Hexapoda</taxon>
        <taxon>Collembola</taxon>
        <taxon>Symphypleona</taxon>
        <taxon>Sminthuridae</taxon>
        <taxon>Allacma</taxon>
    </lineage>
</organism>
<protein>
    <submittedName>
        <fullName evidence="1">Uncharacterized protein</fullName>
    </submittedName>
</protein>
<reference evidence="1" key="1">
    <citation type="submission" date="2021-06" db="EMBL/GenBank/DDBJ databases">
        <authorList>
            <person name="Hodson N. C."/>
            <person name="Mongue J. A."/>
            <person name="Jaron S. K."/>
        </authorList>
    </citation>
    <scope>NUCLEOTIDE SEQUENCE</scope>
</reference>
<sequence length="73" mass="7847">MTLSDGSPAAVQILGIRPPHLSAALSYRQNLINFVVEVPPLPSPPQTELFSFPVPPPVPPRKRVPLSELAGLK</sequence>
<keyword evidence="2" id="KW-1185">Reference proteome</keyword>
<gene>
    <name evidence="1" type="ORF">AFUS01_LOCUS41013</name>
</gene>
<evidence type="ECO:0000313" key="2">
    <source>
        <dbReference type="Proteomes" id="UP000708208"/>
    </source>
</evidence>
<comment type="caution">
    <text evidence="1">The sequence shown here is derived from an EMBL/GenBank/DDBJ whole genome shotgun (WGS) entry which is preliminary data.</text>
</comment>
<dbReference type="Proteomes" id="UP000708208">
    <property type="component" value="Unassembled WGS sequence"/>
</dbReference>
<proteinExistence type="predicted"/>